<dbReference type="GO" id="GO:0016301">
    <property type="term" value="F:kinase activity"/>
    <property type="evidence" value="ECO:0007669"/>
    <property type="project" value="UniProtKB-KW"/>
</dbReference>
<feature type="non-terminal residue" evidence="5">
    <location>
        <position position="1"/>
    </location>
</feature>
<name>A0AAW5P8Z2_9BACT</name>
<dbReference type="RefSeq" id="WP_279311301.1">
    <property type="nucleotide sequence ID" value="NZ_JANTZM010000010.1"/>
</dbReference>
<dbReference type="InterPro" id="IPR005467">
    <property type="entry name" value="His_kinase_dom"/>
</dbReference>
<protein>
    <submittedName>
        <fullName evidence="5">Signal transduction histidine kinase</fullName>
    </submittedName>
</protein>
<reference evidence="5" key="1">
    <citation type="submission" date="2022-08" db="EMBL/GenBank/DDBJ databases">
        <title>Genomic Encyclopedia of Type Strains, Phase V (KMG-V): Genome sequencing to study the core and pangenomes of soil and plant-associated prokaryotes.</title>
        <authorList>
            <person name="Whitman W."/>
        </authorList>
    </citation>
    <scope>NUCLEOTIDE SEQUENCE</scope>
    <source>
        <strain evidence="5">SP3002</strain>
    </source>
</reference>
<feature type="domain" description="Histidine kinase" evidence="4">
    <location>
        <begin position="1"/>
        <end position="92"/>
    </location>
</feature>
<dbReference type="AlphaFoldDB" id="A0AAW5P8Z2"/>
<dbReference type="EMBL" id="JANTZM010000010">
    <property type="protein sequence ID" value="MCS4158144.1"/>
    <property type="molecule type" value="Genomic_DNA"/>
</dbReference>
<accession>A0AAW5P8Z2</accession>
<dbReference type="Gene3D" id="3.30.565.10">
    <property type="entry name" value="Histidine kinase-like ATPase, C-terminal domain"/>
    <property type="match status" value="1"/>
</dbReference>
<keyword evidence="2 5" id="KW-0418">Kinase</keyword>
<dbReference type="Pfam" id="PF02518">
    <property type="entry name" value="HATPase_c"/>
    <property type="match status" value="1"/>
</dbReference>
<evidence type="ECO:0000256" key="3">
    <source>
        <dbReference type="ARBA" id="ARBA00023012"/>
    </source>
</evidence>
<dbReference type="SMART" id="SM00387">
    <property type="entry name" value="HATPase_c"/>
    <property type="match status" value="1"/>
</dbReference>
<dbReference type="CDD" id="cd16917">
    <property type="entry name" value="HATPase_UhpB-NarQ-NarX-like"/>
    <property type="match status" value="1"/>
</dbReference>
<evidence type="ECO:0000256" key="1">
    <source>
        <dbReference type="ARBA" id="ARBA00022679"/>
    </source>
</evidence>
<gene>
    <name evidence="5" type="ORF">GGP99_002116</name>
</gene>
<dbReference type="InterPro" id="IPR003594">
    <property type="entry name" value="HATPase_dom"/>
</dbReference>
<proteinExistence type="predicted"/>
<dbReference type="InterPro" id="IPR050482">
    <property type="entry name" value="Sensor_HK_TwoCompSys"/>
</dbReference>
<dbReference type="InterPro" id="IPR036890">
    <property type="entry name" value="HATPase_C_sf"/>
</dbReference>
<comment type="caution">
    <text evidence="5">The sequence shown here is derived from an EMBL/GenBank/DDBJ whole genome shotgun (WGS) entry which is preliminary data.</text>
</comment>
<keyword evidence="1" id="KW-0808">Transferase</keyword>
<evidence type="ECO:0000313" key="6">
    <source>
        <dbReference type="Proteomes" id="UP001155110"/>
    </source>
</evidence>
<dbReference type="PROSITE" id="PS50109">
    <property type="entry name" value="HIS_KIN"/>
    <property type="match status" value="1"/>
</dbReference>
<dbReference type="SUPFAM" id="SSF55874">
    <property type="entry name" value="ATPase domain of HSP90 chaperone/DNA topoisomerase II/histidine kinase"/>
    <property type="match status" value="1"/>
</dbReference>
<evidence type="ECO:0000259" key="4">
    <source>
        <dbReference type="PROSITE" id="PS50109"/>
    </source>
</evidence>
<dbReference type="GO" id="GO:0000160">
    <property type="term" value="P:phosphorelay signal transduction system"/>
    <property type="evidence" value="ECO:0007669"/>
    <property type="project" value="UniProtKB-KW"/>
</dbReference>
<dbReference type="PANTHER" id="PTHR24421">
    <property type="entry name" value="NITRATE/NITRITE SENSOR PROTEIN NARX-RELATED"/>
    <property type="match status" value="1"/>
</dbReference>
<dbReference type="Proteomes" id="UP001155110">
    <property type="component" value="Unassembled WGS sequence"/>
</dbReference>
<keyword evidence="3" id="KW-0902">Two-component regulatory system</keyword>
<sequence>ETDAMNLYRIAHEAVANAREHADPSRIQLGLTEEGANLVLSIRDDGRGWDGETPDDEGLGLHLMRYRTNLIGARLTLTSDDEETVVECRLPL</sequence>
<organism evidence="5 6">
    <name type="scientific">Salinibacter ruber</name>
    <dbReference type="NCBI Taxonomy" id="146919"/>
    <lineage>
        <taxon>Bacteria</taxon>
        <taxon>Pseudomonadati</taxon>
        <taxon>Rhodothermota</taxon>
        <taxon>Rhodothermia</taxon>
        <taxon>Rhodothermales</taxon>
        <taxon>Salinibacteraceae</taxon>
        <taxon>Salinibacter</taxon>
    </lineage>
</organism>
<evidence type="ECO:0000256" key="2">
    <source>
        <dbReference type="ARBA" id="ARBA00022777"/>
    </source>
</evidence>
<evidence type="ECO:0000313" key="5">
    <source>
        <dbReference type="EMBL" id="MCS4158144.1"/>
    </source>
</evidence>